<keyword evidence="1" id="KW-1133">Transmembrane helix</keyword>
<feature type="domain" description="Guanylate cyclase" evidence="2">
    <location>
        <begin position="361"/>
        <end position="473"/>
    </location>
</feature>
<dbReference type="Proteomes" id="UP000693981">
    <property type="component" value="Unassembled WGS sequence"/>
</dbReference>
<dbReference type="GO" id="GO:0005524">
    <property type="term" value="F:ATP binding"/>
    <property type="evidence" value="ECO:0007669"/>
    <property type="project" value="InterPro"/>
</dbReference>
<evidence type="ECO:0000313" key="4">
    <source>
        <dbReference type="Proteomes" id="UP000693981"/>
    </source>
</evidence>
<dbReference type="InterPro" id="IPR003439">
    <property type="entry name" value="ABC_transporter-like_ATP-bd"/>
</dbReference>
<accession>A0A8T1W391</accession>
<dbReference type="InterPro" id="IPR050697">
    <property type="entry name" value="Adenylyl/Guanylyl_Cyclase_3/4"/>
</dbReference>
<evidence type="ECO:0000256" key="1">
    <source>
        <dbReference type="SAM" id="Phobius"/>
    </source>
</evidence>
<keyword evidence="1" id="KW-0812">Transmembrane</keyword>
<dbReference type="GO" id="GO:0009190">
    <property type="term" value="P:cyclic nucleotide biosynthetic process"/>
    <property type="evidence" value="ECO:0007669"/>
    <property type="project" value="InterPro"/>
</dbReference>
<feature type="transmembrane region" description="Helical" evidence="1">
    <location>
        <begin position="292"/>
        <end position="312"/>
    </location>
</feature>
<dbReference type="PROSITE" id="PS50125">
    <property type="entry name" value="GUANYLATE_CYCLASE_2"/>
    <property type="match status" value="1"/>
</dbReference>
<dbReference type="Pfam" id="PF00005">
    <property type="entry name" value="ABC_tran"/>
    <property type="match status" value="1"/>
</dbReference>
<comment type="caution">
    <text evidence="3">The sequence shown here is derived from an EMBL/GenBank/DDBJ whole genome shotgun (WGS) entry which is preliminary data.</text>
</comment>
<dbReference type="EMBL" id="JAGDFL010000512">
    <property type="protein sequence ID" value="KAG7386464.1"/>
    <property type="molecule type" value="Genomic_DNA"/>
</dbReference>
<keyword evidence="4" id="KW-1185">Reference proteome</keyword>
<gene>
    <name evidence="3" type="primary">PHLPP2_6</name>
    <name evidence="3" type="ORF">PHYBOEH_008690</name>
</gene>
<feature type="transmembrane region" description="Helical" evidence="1">
    <location>
        <begin position="214"/>
        <end position="236"/>
    </location>
</feature>
<reference evidence="3" key="1">
    <citation type="submission" date="2021-02" db="EMBL/GenBank/DDBJ databases">
        <authorList>
            <person name="Palmer J.M."/>
        </authorList>
    </citation>
    <scope>NUCLEOTIDE SEQUENCE</scope>
    <source>
        <strain evidence="3">SCRP23</strain>
    </source>
</reference>
<dbReference type="AlphaFoldDB" id="A0A8T1W391"/>
<feature type="transmembrane region" description="Helical" evidence="1">
    <location>
        <begin position="51"/>
        <end position="76"/>
    </location>
</feature>
<name>A0A8T1W391_9STRA</name>
<proteinExistence type="predicted"/>
<dbReference type="InterPro" id="IPR001054">
    <property type="entry name" value="A/G_cyclase"/>
</dbReference>
<feature type="transmembrane region" description="Helical" evidence="1">
    <location>
        <begin position="16"/>
        <end position="39"/>
    </location>
</feature>
<feature type="transmembrane region" description="Helical" evidence="1">
    <location>
        <begin position="142"/>
        <end position="159"/>
    </location>
</feature>
<organism evidence="3 4">
    <name type="scientific">Phytophthora boehmeriae</name>
    <dbReference type="NCBI Taxonomy" id="109152"/>
    <lineage>
        <taxon>Eukaryota</taxon>
        <taxon>Sar</taxon>
        <taxon>Stramenopiles</taxon>
        <taxon>Oomycota</taxon>
        <taxon>Peronosporomycetes</taxon>
        <taxon>Peronosporales</taxon>
        <taxon>Peronosporaceae</taxon>
        <taxon>Phytophthora</taxon>
    </lineage>
</organism>
<sequence>MTVQTAWVRSVSVNLAWMYTYCCTLFFSCCMTMLAAYHMRKLGGDMFRSTVRFVIAMFLLSSTLHAIAGGVFYAYLIRVINKAVDHVNESGSEATSSEAAVGMLMHNDSKQDGGEAAYITKLTQDDVPLSTTLTALLLTENLFFLLSAYWIYLLSRELFKLAMRTLDRGEENEKATIVKYVWRAWVFIGLFLAAGLAIVIVHDGYNRAYKYLSFVELGTIIFSVLYATGALVVLRFSGRKHEHIHGVVMASPLYRRLKLLMIVCGVFTLPYCFLQVALLCLPQDQVDNIPDYTVGIVTMLYYLFGAAQALVMGGSQQCCIRMLSPIIPTHVRNSPEWANLRANRRHDSYAYEVTEPPEKPVFVNTDIEGSSALWAQAPESVIDTAQDLHDDLLRSLLPRFNGYEITTAGDAFQLAFHTVSDAVNYCLEVQLQLLHVKWPSALEGLVPSVKTEVAIGLKPQLLFRGIRVRMGIHDTNVEEEGSLIVQKHRVTGKALYIGASEYIGREIGDVGFGGQIIISKRVASWLQTDDNAASVHTPFRLDYYGSHTVPQLEMDVELYEITPKILKTRRKIFRRRIEIREGKIKEESIRGTDTEDPTPEEYPNATPRVLFPEIHYKALRANPASQVNINRADISLLPLRALQSRMSIIPQSPVLFKGTLRAYIDPFDEFTDTDIWSAFDKVDMKAKIDALENQLSFELSENGENFSVGERQMLCMARALLNRSRIVVMDETTASID</sequence>
<dbReference type="Pfam" id="PF00211">
    <property type="entry name" value="Guanylate_cyc"/>
    <property type="match status" value="1"/>
</dbReference>
<keyword evidence="1" id="KW-0472">Membrane</keyword>
<evidence type="ECO:0000313" key="3">
    <source>
        <dbReference type="EMBL" id="KAG7386464.1"/>
    </source>
</evidence>
<protein>
    <submittedName>
        <fullName evidence="3">PH domain leucine-rich repeat-containing protein phosphatase 2</fullName>
    </submittedName>
</protein>
<evidence type="ECO:0000259" key="2">
    <source>
        <dbReference type="PROSITE" id="PS50125"/>
    </source>
</evidence>
<dbReference type="PANTHER" id="PTHR43081">
    <property type="entry name" value="ADENYLATE CYCLASE, TERMINAL-DIFFERENTIATION SPECIFIC-RELATED"/>
    <property type="match status" value="1"/>
</dbReference>
<dbReference type="PANTHER" id="PTHR43081:SF1">
    <property type="entry name" value="ADENYLATE CYCLASE, TERMINAL-DIFFERENTIATION SPECIFIC"/>
    <property type="match status" value="1"/>
</dbReference>
<feature type="transmembrane region" description="Helical" evidence="1">
    <location>
        <begin position="257"/>
        <end position="280"/>
    </location>
</feature>
<dbReference type="GO" id="GO:0035556">
    <property type="term" value="P:intracellular signal transduction"/>
    <property type="evidence" value="ECO:0007669"/>
    <property type="project" value="InterPro"/>
</dbReference>
<feature type="transmembrane region" description="Helical" evidence="1">
    <location>
        <begin position="180"/>
        <end position="202"/>
    </location>
</feature>
<dbReference type="GO" id="GO:0016887">
    <property type="term" value="F:ATP hydrolysis activity"/>
    <property type="evidence" value="ECO:0007669"/>
    <property type="project" value="InterPro"/>
</dbReference>
<dbReference type="OrthoDB" id="2021138at2759"/>